<evidence type="ECO:0000313" key="1">
    <source>
        <dbReference type="EMBL" id="CAG8789544.1"/>
    </source>
</evidence>
<sequence>VDDKKKELNNVFESCTLLHDMLRKIHNEITFHDTQSVKVQS</sequence>
<reference evidence="1" key="1">
    <citation type="submission" date="2021-06" db="EMBL/GenBank/DDBJ databases">
        <authorList>
            <person name="Kallberg Y."/>
            <person name="Tangrot J."/>
            <person name="Rosling A."/>
        </authorList>
    </citation>
    <scope>NUCLEOTIDE SEQUENCE</scope>
    <source>
        <strain evidence="1">MA461A</strain>
    </source>
</reference>
<protein>
    <submittedName>
        <fullName evidence="1">9040_t:CDS:1</fullName>
    </submittedName>
</protein>
<proteinExistence type="predicted"/>
<organism evidence="1 2">
    <name type="scientific">Racocetra persica</name>
    <dbReference type="NCBI Taxonomy" id="160502"/>
    <lineage>
        <taxon>Eukaryota</taxon>
        <taxon>Fungi</taxon>
        <taxon>Fungi incertae sedis</taxon>
        <taxon>Mucoromycota</taxon>
        <taxon>Glomeromycotina</taxon>
        <taxon>Glomeromycetes</taxon>
        <taxon>Diversisporales</taxon>
        <taxon>Gigasporaceae</taxon>
        <taxon>Racocetra</taxon>
    </lineage>
</organism>
<feature type="non-terminal residue" evidence="1">
    <location>
        <position position="1"/>
    </location>
</feature>
<evidence type="ECO:0000313" key="2">
    <source>
        <dbReference type="Proteomes" id="UP000789920"/>
    </source>
</evidence>
<dbReference type="Proteomes" id="UP000789920">
    <property type="component" value="Unassembled WGS sequence"/>
</dbReference>
<feature type="non-terminal residue" evidence="1">
    <location>
        <position position="41"/>
    </location>
</feature>
<keyword evidence="2" id="KW-1185">Reference proteome</keyword>
<name>A0ACA9REN5_9GLOM</name>
<accession>A0ACA9REN5</accession>
<dbReference type="EMBL" id="CAJVQC010050804">
    <property type="protein sequence ID" value="CAG8789544.1"/>
    <property type="molecule type" value="Genomic_DNA"/>
</dbReference>
<comment type="caution">
    <text evidence="1">The sequence shown here is derived from an EMBL/GenBank/DDBJ whole genome shotgun (WGS) entry which is preliminary data.</text>
</comment>
<gene>
    <name evidence="1" type="ORF">RPERSI_LOCUS18905</name>
</gene>